<dbReference type="NCBIfam" id="TIGR04294">
    <property type="entry name" value="pre_pil_HX9DG"/>
    <property type="match status" value="1"/>
</dbReference>
<dbReference type="InterPro" id="IPR012902">
    <property type="entry name" value="N_methyl_site"/>
</dbReference>
<dbReference type="InterPro" id="IPR027558">
    <property type="entry name" value="Pre_pil_HX9DG_C"/>
</dbReference>
<dbReference type="InterPro" id="IPR011453">
    <property type="entry name" value="DUF1559"/>
</dbReference>
<dbReference type="AlphaFoldDB" id="A0A518G1U5"/>
<protein>
    <recommendedName>
        <fullName evidence="1">DUF1559 domain-containing protein</fullName>
    </recommendedName>
</protein>
<dbReference type="PANTHER" id="PTHR30093">
    <property type="entry name" value="GENERAL SECRETION PATHWAY PROTEIN G"/>
    <property type="match status" value="1"/>
</dbReference>
<name>A0A518G1U5_9BACT</name>
<dbReference type="RefSeq" id="WP_197356166.1">
    <property type="nucleotide sequence ID" value="NZ_CP036298.1"/>
</dbReference>
<dbReference type="SUPFAM" id="SSF54523">
    <property type="entry name" value="Pili subunits"/>
    <property type="match status" value="1"/>
</dbReference>
<organism evidence="2 3">
    <name type="scientific">Aureliella helgolandensis</name>
    <dbReference type="NCBI Taxonomy" id="2527968"/>
    <lineage>
        <taxon>Bacteria</taxon>
        <taxon>Pseudomonadati</taxon>
        <taxon>Planctomycetota</taxon>
        <taxon>Planctomycetia</taxon>
        <taxon>Pirellulales</taxon>
        <taxon>Pirellulaceae</taxon>
        <taxon>Aureliella</taxon>
    </lineage>
</organism>
<gene>
    <name evidence="2" type="ORF">Q31a_07960</name>
</gene>
<dbReference type="Pfam" id="PF07596">
    <property type="entry name" value="SBP_bac_10"/>
    <property type="match status" value="1"/>
</dbReference>
<dbReference type="InterPro" id="IPR045584">
    <property type="entry name" value="Pilin-like"/>
</dbReference>
<proteinExistence type="predicted"/>
<dbReference type="EMBL" id="CP036298">
    <property type="protein sequence ID" value="QDV22510.1"/>
    <property type="molecule type" value="Genomic_DNA"/>
</dbReference>
<evidence type="ECO:0000313" key="3">
    <source>
        <dbReference type="Proteomes" id="UP000318017"/>
    </source>
</evidence>
<dbReference type="KEGG" id="ahel:Q31a_07960"/>
<accession>A0A518G1U5</accession>
<evidence type="ECO:0000313" key="2">
    <source>
        <dbReference type="EMBL" id="QDV22510.1"/>
    </source>
</evidence>
<dbReference type="Gene3D" id="3.30.700.10">
    <property type="entry name" value="Glycoprotein, Type 4 Pilin"/>
    <property type="match status" value="1"/>
</dbReference>
<feature type="domain" description="DUF1559" evidence="1">
    <location>
        <begin position="33"/>
        <end position="325"/>
    </location>
</feature>
<reference evidence="2 3" key="1">
    <citation type="submission" date="2019-02" db="EMBL/GenBank/DDBJ databases">
        <title>Deep-cultivation of Planctomycetes and their phenomic and genomic characterization uncovers novel biology.</title>
        <authorList>
            <person name="Wiegand S."/>
            <person name="Jogler M."/>
            <person name="Boedeker C."/>
            <person name="Pinto D."/>
            <person name="Vollmers J."/>
            <person name="Rivas-Marin E."/>
            <person name="Kohn T."/>
            <person name="Peeters S.H."/>
            <person name="Heuer A."/>
            <person name="Rast P."/>
            <person name="Oberbeckmann S."/>
            <person name="Bunk B."/>
            <person name="Jeske O."/>
            <person name="Meyerdierks A."/>
            <person name="Storesund J.E."/>
            <person name="Kallscheuer N."/>
            <person name="Luecker S."/>
            <person name="Lage O.M."/>
            <person name="Pohl T."/>
            <person name="Merkel B.J."/>
            <person name="Hornburger P."/>
            <person name="Mueller R.-W."/>
            <person name="Bruemmer F."/>
            <person name="Labrenz M."/>
            <person name="Spormann A.M."/>
            <person name="Op den Camp H."/>
            <person name="Overmann J."/>
            <person name="Amann R."/>
            <person name="Jetten M.S.M."/>
            <person name="Mascher T."/>
            <person name="Medema M.H."/>
            <person name="Devos D.P."/>
            <person name="Kaster A.-K."/>
            <person name="Ovreas L."/>
            <person name="Rohde M."/>
            <person name="Galperin M.Y."/>
            <person name="Jogler C."/>
        </authorList>
    </citation>
    <scope>NUCLEOTIDE SEQUENCE [LARGE SCALE GENOMIC DNA]</scope>
    <source>
        <strain evidence="2 3">Q31a</strain>
    </source>
</reference>
<dbReference type="NCBIfam" id="TIGR02532">
    <property type="entry name" value="IV_pilin_GFxxxE"/>
    <property type="match status" value="1"/>
</dbReference>
<dbReference type="PANTHER" id="PTHR30093:SF2">
    <property type="entry name" value="TYPE II SECRETION SYSTEM PROTEIN H"/>
    <property type="match status" value="1"/>
</dbReference>
<dbReference type="Pfam" id="PF07963">
    <property type="entry name" value="N_methyl"/>
    <property type="match status" value="1"/>
</dbReference>
<sequence length="361" mass="39181">MRIPMRQAFTLVELLVVIAIIGILVGLLLPAVQAAREAARRMQCSNNQKQIQLAMLNYESVYQRFPALADDGNPGMGRDPVNPRYSWTLSILPFIEQKPLFEQMMSKARPSGNGLPSPWANRPEDYADDVDRAWGIEYWQTDISSLICPSAPPTSNTRHANSRLNYKVCTGDDMAQNHWLTNSRQNKGIFQIGRYLTLGSITDGLSNTISISETVSGGDDRAVPGGVAFDIRAFAPSDCLARIGPDRRLTGSVAPPEFGPGTRAWHGYVWYASFNTCLPPNGPSCSWGGWDNYETFMPPSSFHTGGVTVAMADGSVHFVSNSIDTGDQTIPDPDFGDGPSPYGIWGALGSKAGGESASISQ</sequence>
<dbReference type="Proteomes" id="UP000318017">
    <property type="component" value="Chromosome"/>
</dbReference>
<keyword evidence="3" id="KW-1185">Reference proteome</keyword>
<evidence type="ECO:0000259" key="1">
    <source>
        <dbReference type="Pfam" id="PF07596"/>
    </source>
</evidence>